<dbReference type="AlphaFoldDB" id="A0A6M4G2D6"/>
<organism evidence="1 2">
    <name type="scientific">Sphingobium yanoikuyae</name>
    <name type="common">Sphingomonas yanoikuyae</name>
    <dbReference type="NCBI Taxonomy" id="13690"/>
    <lineage>
        <taxon>Bacteria</taxon>
        <taxon>Pseudomonadati</taxon>
        <taxon>Pseudomonadota</taxon>
        <taxon>Alphaproteobacteria</taxon>
        <taxon>Sphingomonadales</taxon>
        <taxon>Sphingomonadaceae</taxon>
        <taxon>Sphingobium</taxon>
    </lineage>
</organism>
<dbReference type="RefSeq" id="WP_169860019.1">
    <property type="nucleotide sequence ID" value="NZ_CP053021.1"/>
</dbReference>
<proteinExistence type="predicted"/>
<accession>A0A6M4G2D6</accession>
<evidence type="ECO:0000313" key="2">
    <source>
        <dbReference type="Proteomes" id="UP000502611"/>
    </source>
</evidence>
<sequence length="170" mass="18112">MIGSTSWGKEMIRYLAAAALISAPTVGYAQGPLTGRLDLACMGGGSANKVAQATANAWDSNGNYGGASVVGTRTVGFEDQVNLWIDGEEGRIRMPRSMLPAIRGGEDGWFKLKSVEVKEREITASVAVNPLNNPKVRIDRITGMISVSGKAGDFAGRCQKYDPNTVERAF</sequence>
<evidence type="ECO:0000313" key="1">
    <source>
        <dbReference type="EMBL" id="QJR01050.1"/>
    </source>
</evidence>
<gene>
    <name evidence="1" type="ORF">HH800_01855</name>
</gene>
<reference evidence="1 2" key="1">
    <citation type="submission" date="2020-04" db="EMBL/GenBank/DDBJ databases">
        <title>The Whole Genome Analysis of High salt-tolerant Sphingobium yanoikuyae YC-XJ2 with Aryl organophosphorus flame retardants (aryl-OPFRs)-degrading capacity and characteristics of Related phosphotriesterase.</title>
        <authorList>
            <person name="Li X."/>
        </authorList>
    </citation>
    <scope>NUCLEOTIDE SEQUENCE [LARGE SCALE GENOMIC DNA]</scope>
    <source>
        <strain evidence="1 2">YC-XJ2</strain>
    </source>
</reference>
<dbReference type="Proteomes" id="UP000502611">
    <property type="component" value="Chromosome"/>
</dbReference>
<dbReference type="EMBL" id="CP053021">
    <property type="protein sequence ID" value="QJR01050.1"/>
    <property type="molecule type" value="Genomic_DNA"/>
</dbReference>
<name>A0A6M4G2D6_SPHYA</name>
<protein>
    <submittedName>
        <fullName evidence="1">Uncharacterized protein</fullName>
    </submittedName>
</protein>